<evidence type="ECO:0000313" key="3">
    <source>
        <dbReference type="Proteomes" id="UP000008917"/>
    </source>
</evidence>
<dbReference type="STRING" id="595537.Varpa_5526"/>
<feature type="domain" description="DUF4123" evidence="1">
    <location>
        <begin position="22"/>
        <end position="153"/>
    </location>
</feature>
<dbReference type="AlphaFoldDB" id="E6VAD7"/>
<dbReference type="InterPro" id="IPR025391">
    <property type="entry name" value="DUF4123"/>
</dbReference>
<organism evidence="2 3">
    <name type="scientific">Variovorax paradoxus (strain EPS)</name>
    <dbReference type="NCBI Taxonomy" id="595537"/>
    <lineage>
        <taxon>Bacteria</taxon>
        <taxon>Pseudomonadati</taxon>
        <taxon>Pseudomonadota</taxon>
        <taxon>Betaproteobacteria</taxon>
        <taxon>Burkholderiales</taxon>
        <taxon>Comamonadaceae</taxon>
        <taxon>Variovorax</taxon>
    </lineage>
</organism>
<reference evidence="2 3" key="2">
    <citation type="journal article" date="2013" name="Genome Announc.">
        <title>Genome of the Root-Associated Plant Growth-Promoting Bacterium Variovorax paradoxus Strain EPS.</title>
        <authorList>
            <person name="Han J.I."/>
            <person name="Spain J.C."/>
            <person name="Leadbetter J.R."/>
            <person name="Ovchinnikova G."/>
            <person name="Goodwin L.A."/>
            <person name="Han C.S."/>
            <person name="Woyke T."/>
            <person name="Davenport K.W."/>
            <person name="Orwin P.M."/>
        </authorList>
    </citation>
    <scope>NUCLEOTIDE SEQUENCE [LARGE SCALE GENOMIC DNA]</scope>
    <source>
        <strain evidence="2 3">EPS</strain>
    </source>
</reference>
<reference evidence="3" key="1">
    <citation type="submission" date="2010-12" db="EMBL/GenBank/DDBJ databases">
        <title>Complete sequence of Variovorax paradoxus EPS.</title>
        <authorList>
            <consortium name="US DOE Joint Genome Institute"/>
            <person name="Lucas S."/>
            <person name="Copeland A."/>
            <person name="Lapidus A."/>
            <person name="Cheng J.-F."/>
            <person name="Goodwin L."/>
            <person name="Pitluck S."/>
            <person name="Teshima H."/>
            <person name="Detter J.C."/>
            <person name="Han C."/>
            <person name="Tapia R."/>
            <person name="Land M."/>
            <person name="Hauser L."/>
            <person name="Kyrpides N."/>
            <person name="Ivanova N."/>
            <person name="Ovchinnikova G."/>
            <person name="Orwin P."/>
            <person name="Han J.-I.G."/>
            <person name="Woyke T."/>
        </authorList>
    </citation>
    <scope>NUCLEOTIDE SEQUENCE [LARGE SCALE GENOMIC DNA]</scope>
    <source>
        <strain evidence="3">EPS</strain>
    </source>
</reference>
<dbReference type="RefSeq" id="WP_013543882.1">
    <property type="nucleotide sequence ID" value="NC_014931.1"/>
</dbReference>
<dbReference type="HOGENOM" id="CLU_071244_0_0_4"/>
<proteinExistence type="predicted"/>
<dbReference type="OrthoDB" id="6008265at2"/>
<evidence type="ECO:0000259" key="1">
    <source>
        <dbReference type="Pfam" id="PF13503"/>
    </source>
</evidence>
<gene>
    <name evidence="2" type="ordered locus">Varpa_5526</name>
</gene>
<evidence type="ECO:0000313" key="2">
    <source>
        <dbReference type="EMBL" id="ADU39681.1"/>
    </source>
</evidence>
<name>E6VAD7_VARPE</name>
<dbReference type="EMBL" id="CP002417">
    <property type="protein sequence ID" value="ADU39681.1"/>
    <property type="molecule type" value="Genomic_DNA"/>
</dbReference>
<accession>E6VAD7</accession>
<dbReference type="Proteomes" id="UP000008917">
    <property type="component" value="Chromosome"/>
</dbReference>
<dbReference type="Pfam" id="PF13503">
    <property type="entry name" value="DUF4123"/>
    <property type="match status" value="1"/>
</dbReference>
<dbReference type="KEGG" id="vpe:Varpa_5526"/>
<protein>
    <recommendedName>
        <fullName evidence="1">DUF4123 domain-containing protein</fullName>
    </recommendedName>
</protein>
<sequence length="315" mass="35317">MLERLARQLGESLQQDETLSAYVLIDPILREPFTDDWLEAESRHTWPVPVRHPLLKEGQLPRLIHLHPHDTRLLEASLAQAVDEQADPDSERTQGFAFGGWLLTAAPADALVRHLARVMQGGFWGQPSSQLIRWADRRVMQWMWPVLTPAQQASLLGPVQHWWSLDRCAQLVLFQSVASPDPEAVRFSADQWRHALKSETVHDLLRGWQRFADVLPADHLQQASRAADAVVAAGVLNRQDRVLLGAYVLQVHPDLTTHPTVRRAIERAIEGDASLAEALDDIPDPQGWDAIRAELDLVFGPTSTIQQTAQGEHLG</sequence>
<dbReference type="eggNOG" id="ENOG5030ED6">
    <property type="taxonomic scope" value="Bacteria"/>
</dbReference>